<evidence type="ECO:0000256" key="7">
    <source>
        <dbReference type="ARBA" id="ARBA00022989"/>
    </source>
</evidence>
<dbReference type="GO" id="GO:0015833">
    <property type="term" value="P:peptide transport"/>
    <property type="evidence" value="ECO:0007669"/>
    <property type="project" value="UniProtKB-KW"/>
</dbReference>
<keyword evidence="3" id="KW-1003">Cell membrane</keyword>
<proteinExistence type="inferred from homology"/>
<organism evidence="11 12">
    <name type="scientific">Endobacterium cereale</name>
    <dbReference type="NCBI Taxonomy" id="2663029"/>
    <lineage>
        <taxon>Bacteria</taxon>
        <taxon>Pseudomonadati</taxon>
        <taxon>Pseudomonadota</taxon>
        <taxon>Alphaproteobacteria</taxon>
        <taxon>Hyphomicrobiales</taxon>
        <taxon>Rhizobiaceae</taxon>
        <taxon>Endobacterium</taxon>
    </lineage>
</organism>
<evidence type="ECO:0000256" key="8">
    <source>
        <dbReference type="ARBA" id="ARBA00023136"/>
    </source>
</evidence>
<dbReference type="Pfam" id="PF00528">
    <property type="entry name" value="BPD_transp_1"/>
    <property type="match status" value="1"/>
</dbReference>
<sequence>MLIAIVLGIPLGLAAAVYRNGLVDYLTRTVALGGIAMPRFFLGLLLQLMFVSWLDILPLSGRFPLIEIPPEGPTGFYTIDSILAGDWYSLTIALQHLALPAFAMSLSPLATIMRMMRASTIEVLQQDFVMTERALGISNTKILFKYVLKNAVTSTLTVIGLYVSWLLGGTVLVETVFDWPGLGLSATQAILSQDFMPVAAALGTGVTNMIIAIAITWWPAYARLVRGEVIGKKEEQFITAAKALGAGWPRILGRHILPNIMSPIIVKASLDMGFAVLTVASLGFVGIGVKAPTPEWGTLLSVARADMPDYWWTAVFPGCAIFLAVLAFNLLGDGLRDVMDPKARR</sequence>
<evidence type="ECO:0000256" key="6">
    <source>
        <dbReference type="ARBA" id="ARBA00022927"/>
    </source>
</evidence>
<feature type="transmembrane region" description="Helical" evidence="9">
    <location>
        <begin position="310"/>
        <end position="332"/>
    </location>
</feature>
<keyword evidence="7 9" id="KW-1133">Transmembrane helix</keyword>
<protein>
    <submittedName>
        <fullName evidence="11">ABC transporter permease subunit</fullName>
    </submittedName>
</protein>
<dbReference type="AlphaFoldDB" id="A0A6A8A8X9"/>
<dbReference type="PANTHER" id="PTHR43386:SF1">
    <property type="entry name" value="D,D-DIPEPTIDE TRANSPORT SYSTEM PERMEASE PROTEIN DDPC-RELATED"/>
    <property type="match status" value="1"/>
</dbReference>
<dbReference type="InterPro" id="IPR050366">
    <property type="entry name" value="BP-dependent_transpt_permease"/>
</dbReference>
<evidence type="ECO:0000256" key="3">
    <source>
        <dbReference type="ARBA" id="ARBA00022475"/>
    </source>
</evidence>
<dbReference type="PROSITE" id="PS50928">
    <property type="entry name" value="ABC_TM1"/>
    <property type="match status" value="1"/>
</dbReference>
<dbReference type="GO" id="GO:0005886">
    <property type="term" value="C:plasma membrane"/>
    <property type="evidence" value="ECO:0007669"/>
    <property type="project" value="UniProtKB-SubCell"/>
</dbReference>
<feature type="domain" description="ABC transmembrane type-1" evidence="10">
    <location>
        <begin position="1"/>
        <end position="332"/>
    </location>
</feature>
<evidence type="ECO:0000313" key="11">
    <source>
        <dbReference type="EMBL" id="MQY46347.1"/>
    </source>
</evidence>
<feature type="transmembrane region" description="Helical" evidence="9">
    <location>
        <begin position="197"/>
        <end position="218"/>
    </location>
</feature>
<feature type="transmembrane region" description="Helical" evidence="9">
    <location>
        <begin position="270"/>
        <end position="290"/>
    </location>
</feature>
<evidence type="ECO:0000313" key="12">
    <source>
        <dbReference type="Proteomes" id="UP000435138"/>
    </source>
</evidence>
<feature type="transmembrane region" description="Helical" evidence="9">
    <location>
        <begin position="30"/>
        <end position="54"/>
    </location>
</feature>
<dbReference type="EMBL" id="WIXI01000040">
    <property type="protein sequence ID" value="MQY46347.1"/>
    <property type="molecule type" value="Genomic_DNA"/>
</dbReference>
<gene>
    <name evidence="11" type="ORF">GAO09_09835</name>
</gene>
<keyword evidence="8 9" id="KW-0472">Membrane</keyword>
<evidence type="ECO:0000256" key="1">
    <source>
        <dbReference type="ARBA" id="ARBA00004651"/>
    </source>
</evidence>
<dbReference type="InterPro" id="IPR035906">
    <property type="entry name" value="MetI-like_sf"/>
</dbReference>
<dbReference type="CDD" id="cd06261">
    <property type="entry name" value="TM_PBP2"/>
    <property type="match status" value="2"/>
</dbReference>
<dbReference type="GO" id="GO:0015031">
    <property type="term" value="P:protein transport"/>
    <property type="evidence" value="ECO:0007669"/>
    <property type="project" value="UniProtKB-KW"/>
</dbReference>
<feature type="transmembrane region" description="Helical" evidence="9">
    <location>
        <begin position="151"/>
        <end position="177"/>
    </location>
</feature>
<evidence type="ECO:0000259" key="10">
    <source>
        <dbReference type="PROSITE" id="PS50928"/>
    </source>
</evidence>
<evidence type="ECO:0000256" key="5">
    <source>
        <dbReference type="ARBA" id="ARBA00022856"/>
    </source>
</evidence>
<name>A0A6A8A8X9_9HYPH</name>
<evidence type="ECO:0000256" key="9">
    <source>
        <dbReference type="RuleBase" id="RU363032"/>
    </source>
</evidence>
<reference evidence="11 12" key="1">
    <citation type="submission" date="2019-11" db="EMBL/GenBank/DDBJ databases">
        <title>Genome analysis of Rhizobacterium cereale a novel genus and species isolated from maize roots in North Spain.</title>
        <authorList>
            <person name="Menendez E."/>
            <person name="Flores-Felix J.D."/>
            <person name="Ramirez-Bahena M.-H."/>
            <person name="Igual J.M."/>
            <person name="Garcia-Fraile P."/>
            <person name="Peix A."/>
            <person name="Velazquez E."/>
        </authorList>
    </citation>
    <scope>NUCLEOTIDE SEQUENCE [LARGE SCALE GENOMIC DNA]</scope>
    <source>
        <strain evidence="11 12">RZME27</strain>
    </source>
</reference>
<dbReference type="SUPFAM" id="SSF161098">
    <property type="entry name" value="MetI-like"/>
    <property type="match status" value="2"/>
</dbReference>
<keyword evidence="5" id="KW-0571">Peptide transport</keyword>
<dbReference type="GO" id="GO:0055085">
    <property type="term" value="P:transmembrane transport"/>
    <property type="evidence" value="ECO:0007669"/>
    <property type="project" value="InterPro"/>
</dbReference>
<keyword evidence="2 9" id="KW-0813">Transport</keyword>
<evidence type="ECO:0000256" key="2">
    <source>
        <dbReference type="ARBA" id="ARBA00022448"/>
    </source>
</evidence>
<keyword evidence="4 9" id="KW-0812">Transmembrane</keyword>
<comment type="subcellular location">
    <subcellularLocation>
        <location evidence="1 9">Cell membrane</location>
        <topology evidence="1 9">Multi-pass membrane protein</topology>
    </subcellularLocation>
</comment>
<dbReference type="Gene3D" id="1.10.3720.10">
    <property type="entry name" value="MetI-like"/>
    <property type="match status" value="2"/>
</dbReference>
<keyword evidence="12" id="KW-1185">Reference proteome</keyword>
<dbReference type="InterPro" id="IPR000515">
    <property type="entry name" value="MetI-like"/>
</dbReference>
<dbReference type="PANTHER" id="PTHR43386">
    <property type="entry name" value="OLIGOPEPTIDE TRANSPORT SYSTEM PERMEASE PROTEIN APPC"/>
    <property type="match status" value="1"/>
</dbReference>
<accession>A0A6A8A8X9</accession>
<keyword evidence="6" id="KW-0653">Protein transport</keyword>
<comment type="caution">
    <text evidence="11">The sequence shown here is derived from an EMBL/GenBank/DDBJ whole genome shotgun (WGS) entry which is preliminary data.</text>
</comment>
<comment type="similarity">
    <text evidence="9">Belongs to the binding-protein-dependent transport system permease family.</text>
</comment>
<dbReference type="Proteomes" id="UP000435138">
    <property type="component" value="Unassembled WGS sequence"/>
</dbReference>
<evidence type="ECO:0000256" key="4">
    <source>
        <dbReference type="ARBA" id="ARBA00022692"/>
    </source>
</evidence>